<dbReference type="EMBL" id="JARKIK010000024">
    <property type="protein sequence ID" value="KAK8743717.1"/>
    <property type="molecule type" value="Genomic_DNA"/>
</dbReference>
<dbReference type="InterPro" id="IPR050274">
    <property type="entry name" value="Nuclear_hormone_rcpt_NR2"/>
</dbReference>
<dbReference type="SUPFAM" id="SSF57716">
    <property type="entry name" value="Glucocorticoid receptor-like (DNA-binding domain)"/>
    <property type="match status" value="1"/>
</dbReference>
<reference evidence="20 21" key="1">
    <citation type="journal article" date="2024" name="BMC Genomics">
        <title>Genome assembly of redclaw crayfish (Cherax quadricarinatus) provides insights into its immune adaptation and hypoxia tolerance.</title>
        <authorList>
            <person name="Liu Z."/>
            <person name="Zheng J."/>
            <person name="Li H."/>
            <person name="Fang K."/>
            <person name="Wang S."/>
            <person name="He J."/>
            <person name="Zhou D."/>
            <person name="Weng S."/>
            <person name="Chi M."/>
            <person name="Gu Z."/>
            <person name="He J."/>
            <person name="Li F."/>
            <person name="Wang M."/>
        </authorList>
    </citation>
    <scope>NUCLEOTIDE SEQUENCE [LARGE SCALE GENOMIC DNA]</scope>
    <source>
        <strain evidence="20">ZL_2023a</strain>
    </source>
</reference>
<dbReference type="PROSITE" id="PS51843">
    <property type="entry name" value="NR_LBD"/>
    <property type="match status" value="1"/>
</dbReference>
<evidence type="ECO:0000313" key="20">
    <source>
        <dbReference type="EMBL" id="KAK8743717.1"/>
    </source>
</evidence>
<comment type="subcellular location">
    <subcellularLocation>
        <location evidence="1 16">Nucleus</location>
    </subcellularLocation>
</comment>
<keyword evidence="7 16" id="KW-0805">Transcription regulation</keyword>
<feature type="region of interest" description="Disordered" evidence="17">
    <location>
        <begin position="311"/>
        <end position="406"/>
    </location>
</feature>
<dbReference type="GO" id="GO:0043565">
    <property type="term" value="F:sequence-specific DNA binding"/>
    <property type="evidence" value="ECO:0007669"/>
    <property type="project" value="InterPro"/>
</dbReference>
<keyword evidence="6" id="KW-0832">Ubl conjugation</keyword>
<evidence type="ECO:0000256" key="11">
    <source>
        <dbReference type="ARBA" id="ARBA00023242"/>
    </source>
</evidence>
<dbReference type="PROSITE" id="PS51030">
    <property type="entry name" value="NUCLEAR_REC_DBD_2"/>
    <property type="match status" value="1"/>
</dbReference>
<proteinExistence type="inferred from homology"/>
<gene>
    <name evidence="20" type="ORF">OTU49_001227</name>
</gene>
<evidence type="ECO:0000256" key="8">
    <source>
        <dbReference type="ARBA" id="ARBA00023125"/>
    </source>
</evidence>
<dbReference type="PANTHER" id="PTHR24083">
    <property type="entry name" value="NUCLEAR HORMONE RECEPTOR"/>
    <property type="match status" value="1"/>
</dbReference>
<evidence type="ECO:0000256" key="6">
    <source>
        <dbReference type="ARBA" id="ARBA00022843"/>
    </source>
</evidence>
<dbReference type="PRINTS" id="PR00047">
    <property type="entry name" value="STROIDFINGER"/>
</dbReference>
<evidence type="ECO:0000256" key="5">
    <source>
        <dbReference type="ARBA" id="ARBA00022833"/>
    </source>
</evidence>
<feature type="compositionally biased region" description="Basic and acidic residues" evidence="17">
    <location>
        <begin position="362"/>
        <end position="371"/>
    </location>
</feature>
<keyword evidence="10 16" id="KW-0675">Receptor</keyword>
<dbReference type="SMART" id="SM00430">
    <property type="entry name" value="HOLI"/>
    <property type="match status" value="1"/>
</dbReference>
<evidence type="ECO:0000256" key="16">
    <source>
        <dbReference type="RuleBase" id="RU004334"/>
    </source>
</evidence>
<keyword evidence="8 16" id="KW-0238">DNA-binding</keyword>
<feature type="compositionally biased region" description="Low complexity" evidence="17">
    <location>
        <begin position="320"/>
        <end position="339"/>
    </location>
</feature>
<comment type="similarity">
    <text evidence="16">Belongs to the nuclear hormone receptor family.</text>
</comment>
<evidence type="ECO:0000256" key="14">
    <source>
        <dbReference type="ARBA" id="ARBA00079595"/>
    </source>
</evidence>
<keyword evidence="11 16" id="KW-0539">Nucleus</keyword>
<feature type="domain" description="NR LBD" evidence="19">
    <location>
        <begin position="393"/>
        <end position="613"/>
    </location>
</feature>
<evidence type="ECO:0000256" key="15">
    <source>
        <dbReference type="ARBA" id="ARBA00082944"/>
    </source>
</evidence>
<sequence length="613" mass="64452">MEAVKRSEEDAATPQEHPPASPGEVKHRPPSLLQHGADDFVRSPRDSCSSTSSPVGSPPPRSPSTTPPAAHATPMITPAPFPPALTMHHHQMSGGMLGGRLSPLGGRCPSSLASAVCVSSSGMGVTMGGATLATVSVGSVGGMGVGGGRRVSPGLQCLVCGDTSSGKHYGILACNGCSGFFKRSVRRKLIYRCQAGTGACVVDKAHRNQCQACRLKKCIQMGMNKDGPPAVQNERQPRNTATIRPEAFADMDQERLLREAAVAVGVFTPPLPLPGLVTAMGGSRGFLGPPSVTTSTPFTTSHAHHALASIASAPAPPPTSSSNNLATNNNNNNPATINHMSSTANGGMTGMLLAGQRAMSPSKEDHEHGVRSVDSPVDVTGGSSDDTGPIGPHMPPVSSCSSSSSSGTSYVDTAPLWDPLQESVQETAARLLFMAVKWAKNLPSFSSLPFRDQVVLLEEVWSELFVLNAVQWSLPLPTCPLLSPSAHAHALAHAHKAAQAAHDIRQLSEVAGAFRDLAVDPAEFAYLKAIVLFRPVRGLKDAAQVESLQDQAQVMLSQHVRAHYPARPARFGRLLLLLASLRSPPPPRVQALFFTATIGNTPMEKILCDMYKS</sequence>
<dbReference type="GO" id="GO:0003700">
    <property type="term" value="F:DNA-binding transcription factor activity"/>
    <property type="evidence" value="ECO:0007669"/>
    <property type="project" value="InterPro"/>
</dbReference>
<comment type="caution">
    <text evidence="20">The sequence shown here is derived from an EMBL/GenBank/DDBJ whole genome shotgun (WGS) entry which is preliminary data.</text>
</comment>
<evidence type="ECO:0000256" key="10">
    <source>
        <dbReference type="ARBA" id="ARBA00023170"/>
    </source>
</evidence>
<dbReference type="Gene3D" id="3.30.50.10">
    <property type="entry name" value="Erythroid Transcription Factor GATA-1, subunit A"/>
    <property type="match status" value="1"/>
</dbReference>
<feature type="compositionally biased region" description="Low complexity" evidence="17">
    <location>
        <begin position="46"/>
        <end position="55"/>
    </location>
</feature>
<accession>A0AAW0XH52</accession>
<dbReference type="InterPro" id="IPR013088">
    <property type="entry name" value="Znf_NHR/GATA"/>
</dbReference>
<evidence type="ECO:0000256" key="3">
    <source>
        <dbReference type="ARBA" id="ARBA00022723"/>
    </source>
</evidence>
<dbReference type="InterPro" id="IPR035500">
    <property type="entry name" value="NHR-like_dom_sf"/>
</dbReference>
<evidence type="ECO:0000256" key="2">
    <source>
        <dbReference type="ARBA" id="ARBA00022499"/>
    </source>
</evidence>
<evidence type="ECO:0000256" key="1">
    <source>
        <dbReference type="ARBA" id="ARBA00004123"/>
    </source>
</evidence>
<keyword evidence="9 16" id="KW-0804">Transcription</keyword>
<dbReference type="Pfam" id="PF00104">
    <property type="entry name" value="Hormone_recep"/>
    <property type="match status" value="1"/>
</dbReference>
<organism evidence="20 21">
    <name type="scientific">Cherax quadricarinatus</name>
    <name type="common">Australian red claw crayfish</name>
    <dbReference type="NCBI Taxonomy" id="27406"/>
    <lineage>
        <taxon>Eukaryota</taxon>
        <taxon>Metazoa</taxon>
        <taxon>Ecdysozoa</taxon>
        <taxon>Arthropoda</taxon>
        <taxon>Crustacea</taxon>
        <taxon>Multicrustacea</taxon>
        <taxon>Malacostraca</taxon>
        <taxon>Eumalacostraca</taxon>
        <taxon>Eucarida</taxon>
        <taxon>Decapoda</taxon>
        <taxon>Pleocyemata</taxon>
        <taxon>Astacidea</taxon>
        <taxon>Parastacoidea</taxon>
        <taxon>Parastacidae</taxon>
        <taxon>Cherax</taxon>
    </lineage>
</organism>
<dbReference type="SUPFAM" id="SSF48508">
    <property type="entry name" value="Nuclear receptor ligand-binding domain"/>
    <property type="match status" value="1"/>
</dbReference>
<feature type="compositionally biased region" description="Basic and acidic residues" evidence="17">
    <location>
        <begin position="36"/>
        <end position="45"/>
    </location>
</feature>
<dbReference type="Proteomes" id="UP001445076">
    <property type="component" value="Unassembled WGS sequence"/>
</dbReference>
<dbReference type="FunFam" id="3.30.50.10:FF:000028">
    <property type="entry name" value="Nuclear receptor subfamily 2, group E, member 3"/>
    <property type="match status" value="1"/>
</dbReference>
<dbReference type="GO" id="GO:0045944">
    <property type="term" value="P:positive regulation of transcription by RNA polymerase II"/>
    <property type="evidence" value="ECO:0007669"/>
    <property type="project" value="UniProtKB-ARBA"/>
</dbReference>
<dbReference type="SMART" id="SM00399">
    <property type="entry name" value="ZnF_C4"/>
    <property type="match status" value="1"/>
</dbReference>
<dbReference type="FunFam" id="1.10.565.10:FF:000022">
    <property type="entry name" value="Nuclear receptor subfamily 2 group E member 3"/>
    <property type="match status" value="1"/>
</dbReference>
<feature type="compositionally biased region" description="Low complexity" evidence="17">
    <location>
        <begin position="67"/>
        <end position="76"/>
    </location>
</feature>
<dbReference type="Pfam" id="PF00105">
    <property type="entry name" value="zf-C4"/>
    <property type="match status" value="1"/>
</dbReference>
<keyword evidence="4 16" id="KW-0863">Zinc-finger</keyword>
<evidence type="ECO:0000313" key="21">
    <source>
        <dbReference type="Proteomes" id="UP001445076"/>
    </source>
</evidence>
<dbReference type="InterPro" id="IPR001723">
    <property type="entry name" value="Nuclear_hrmn_rcpt"/>
</dbReference>
<dbReference type="Gene3D" id="1.10.565.10">
    <property type="entry name" value="Retinoid X Receptor"/>
    <property type="match status" value="1"/>
</dbReference>
<evidence type="ECO:0000256" key="12">
    <source>
        <dbReference type="ARBA" id="ARBA00053319"/>
    </source>
</evidence>
<protein>
    <recommendedName>
        <fullName evidence="13">Photoreceptor-specific nuclear receptor</fullName>
    </recommendedName>
    <alternativeName>
        <fullName evidence="14">Nuclear receptor subfamily 2 group E member 3</fullName>
    </alternativeName>
    <alternativeName>
        <fullName evidence="15">Retina-specific nuclear receptor</fullName>
    </alternativeName>
</protein>
<evidence type="ECO:0000256" key="4">
    <source>
        <dbReference type="ARBA" id="ARBA00022771"/>
    </source>
</evidence>
<feature type="compositionally biased region" description="Pro residues" evidence="17">
    <location>
        <begin position="56"/>
        <end position="66"/>
    </location>
</feature>
<dbReference type="AlphaFoldDB" id="A0AAW0XH52"/>
<evidence type="ECO:0000259" key="19">
    <source>
        <dbReference type="PROSITE" id="PS51843"/>
    </source>
</evidence>
<keyword evidence="2" id="KW-1017">Isopeptide bond</keyword>
<dbReference type="InterPro" id="IPR000536">
    <property type="entry name" value="Nucl_hrmn_rcpt_lig-bd"/>
</dbReference>
<dbReference type="PROSITE" id="PS00031">
    <property type="entry name" value="NUCLEAR_REC_DBD_1"/>
    <property type="match status" value="1"/>
</dbReference>
<keyword evidence="5 16" id="KW-0862">Zinc</keyword>
<keyword evidence="21" id="KW-1185">Reference proteome</keyword>
<evidence type="ECO:0000259" key="18">
    <source>
        <dbReference type="PROSITE" id="PS51030"/>
    </source>
</evidence>
<feature type="region of interest" description="Disordered" evidence="17">
    <location>
        <begin position="1"/>
        <end position="80"/>
    </location>
</feature>
<dbReference type="PRINTS" id="PR00398">
    <property type="entry name" value="STRDHORMONER"/>
</dbReference>
<feature type="domain" description="Nuclear receptor" evidence="18">
    <location>
        <begin position="154"/>
        <end position="230"/>
    </location>
</feature>
<name>A0AAW0XH52_CHEQU</name>
<evidence type="ECO:0000256" key="9">
    <source>
        <dbReference type="ARBA" id="ARBA00023163"/>
    </source>
</evidence>
<keyword evidence="3 16" id="KW-0479">Metal-binding</keyword>
<evidence type="ECO:0000256" key="7">
    <source>
        <dbReference type="ARBA" id="ARBA00023015"/>
    </source>
</evidence>
<evidence type="ECO:0000256" key="17">
    <source>
        <dbReference type="SAM" id="MobiDB-lite"/>
    </source>
</evidence>
<comment type="function">
    <text evidence="12">Orphan nuclear receptor of retinal photoreceptor cells. Transcriptional factor that is an activator of rod development and repressor of cone development. Binds the promoter region of a number of rod- and cone-specific genes, including rhodopsin, M- and S-opsin and rod-specific phosphodiesterase beta subunit. Enhances rhodopsin expression. Represses M- and S-cone opsin expression.</text>
</comment>
<dbReference type="InterPro" id="IPR001628">
    <property type="entry name" value="Znf_hrmn_rcpt"/>
</dbReference>
<dbReference type="CDD" id="cd06970">
    <property type="entry name" value="NR_DBD_PNR"/>
    <property type="match status" value="1"/>
</dbReference>
<dbReference type="GO" id="GO:0008270">
    <property type="term" value="F:zinc ion binding"/>
    <property type="evidence" value="ECO:0007669"/>
    <property type="project" value="UniProtKB-KW"/>
</dbReference>
<evidence type="ECO:0000256" key="13">
    <source>
        <dbReference type="ARBA" id="ARBA00071097"/>
    </source>
</evidence>
<dbReference type="GO" id="GO:0005634">
    <property type="term" value="C:nucleus"/>
    <property type="evidence" value="ECO:0007669"/>
    <property type="project" value="UniProtKB-SubCell"/>
</dbReference>